<evidence type="ECO:0000313" key="4">
    <source>
        <dbReference type="Proteomes" id="UP000019384"/>
    </source>
</evidence>
<dbReference type="HOGENOM" id="CLU_021704_0_0_1"/>
<reference evidence="3" key="1">
    <citation type="submission" date="2013-12" db="EMBL/GenBank/DDBJ databases">
        <authorList>
            <person name="Genoscope - CEA"/>
        </authorList>
    </citation>
    <scope>NUCLEOTIDE SEQUENCE</scope>
    <source>
        <strain evidence="3">CBS 1993</strain>
    </source>
</reference>
<dbReference type="GeneID" id="34521314"/>
<dbReference type="InterPro" id="IPR028994">
    <property type="entry name" value="Integrin_alpha_N"/>
</dbReference>
<dbReference type="Gene3D" id="2.130.10.130">
    <property type="entry name" value="Integrin alpha, N-terminal"/>
    <property type="match status" value="1"/>
</dbReference>
<evidence type="ECO:0000259" key="2">
    <source>
        <dbReference type="Pfam" id="PF00882"/>
    </source>
</evidence>
<feature type="domain" description="Phospholipase C/D" evidence="2">
    <location>
        <begin position="25"/>
        <end position="179"/>
    </location>
</feature>
<reference evidence="3" key="2">
    <citation type="submission" date="2014-02" db="EMBL/GenBank/DDBJ databases">
        <title>Complete DNA sequence of /Kuraishia capsulata/ illustrates novel genomic features among budding yeasts (/Saccharomycotina/).</title>
        <authorList>
            <person name="Morales L."/>
            <person name="Noel B."/>
            <person name="Porcel B."/>
            <person name="Marcet-Houben M."/>
            <person name="Hullo M-F."/>
            <person name="Sacerdot C."/>
            <person name="Tekaia F."/>
            <person name="Leh-Louis V."/>
            <person name="Despons L."/>
            <person name="Khanna V."/>
            <person name="Aury J-M."/>
            <person name="Barbe V."/>
            <person name="Couloux A."/>
            <person name="Labadie K."/>
            <person name="Pelletier E."/>
            <person name="Souciet J-L."/>
            <person name="Boekhout T."/>
            <person name="Gabaldon T."/>
            <person name="Wincker P."/>
            <person name="Dujon B."/>
        </authorList>
    </citation>
    <scope>NUCLEOTIDE SEQUENCE</scope>
    <source>
        <strain evidence="3">CBS 1993</strain>
    </source>
</reference>
<organism evidence="3 4">
    <name type="scientific">Kuraishia capsulata CBS 1993</name>
    <dbReference type="NCBI Taxonomy" id="1382522"/>
    <lineage>
        <taxon>Eukaryota</taxon>
        <taxon>Fungi</taxon>
        <taxon>Dikarya</taxon>
        <taxon>Ascomycota</taxon>
        <taxon>Saccharomycotina</taxon>
        <taxon>Pichiomycetes</taxon>
        <taxon>Pichiales</taxon>
        <taxon>Pichiaceae</taxon>
        <taxon>Kuraishia</taxon>
    </lineage>
</organism>
<dbReference type="AlphaFoldDB" id="W6MMT8"/>
<dbReference type="SMART" id="SM00191">
    <property type="entry name" value="Int_alpha"/>
    <property type="match status" value="2"/>
</dbReference>
<dbReference type="SUPFAM" id="SSF69318">
    <property type="entry name" value="Integrin alpha N-terminal domain"/>
    <property type="match status" value="1"/>
</dbReference>
<name>W6MMT8_9ASCO</name>
<proteinExistence type="predicted"/>
<dbReference type="PANTHER" id="PTHR23221">
    <property type="entry name" value="GLYCOSYLPHOSPHATIDYLINOSITOL PHOSPHOLIPASE D"/>
    <property type="match status" value="1"/>
</dbReference>
<dbReference type="InterPro" id="IPR029002">
    <property type="entry name" value="PLPC/GPLD1"/>
</dbReference>
<dbReference type="STRING" id="1382522.W6MMT8"/>
<evidence type="ECO:0000256" key="1">
    <source>
        <dbReference type="PROSITE-ProRule" id="PRU00803"/>
    </source>
</evidence>
<dbReference type="InterPro" id="IPR013519">
    <property type="entry name" value="Int_alpha_beta-p"/>
</dbReference>
<dbReference type="PANTHER" id="PTHR23221:SF7">
    <property type="entry name" value="PHOSPHATIDYLINOSITOL-GLYCAN-SPECIFIC PHOSPHOLIPASE D"/>
    <property type="match status" value="1"/>
</dbReference>
<dbReference type="OrthoDB" id="5317514at2759"/>
<dbReference type="Proteomes" id="UP000019384">
    <property type="component" value="Unassembled WGS sequence"/>
</dbReference>
<protein>
    <recommendedName>
        <fullName evidence="2">Phospholipase C/D domain-containing protein</fullName>
    </recommendedName>
</protein>
<dbReference type="Pfam" id="PF00882">
    <property type="entry name" value="Zn_dep_PLPC"/>
    <property type="match status" value="1"/>
</dbReference>
<sequence length="758" mass="83963">MARYILIAFLVGFLIEWVWSAGIAVHIALTQRVLPLIPEDARDPGWLNAGSFHPDAFYNCLGNSLAAEESHWPPFLAKAVNHYKRRYSGSYDSEHAMRLKAFIYAIFQHQIADVNWHSLQSYQGLLKYLAEVEFGGDIDRAHGFLDSGGDLLMLNKQFMNLDADLQNYLTQLYNSPWDYPEDDLVEIYRSMGYTIHRTALQYCMMRGFAGLQAEILAVQDGSVFPATAASIYMRQSPLLDSILDEYYYGGLDEVVNTIGVCFKGLDKWFRTGANEAEPWSVCSSFRKHAVNEIANEVEAETSFDVDSPSLQKVIGTPSHMVEYVAGSGGTLLSSMVRNAHFGSSVALGNFLGDDIGECLAIGAPFEDSLGSVYVIPLSEIHTNSLFPRITDTTSRNNNVTYPPRFGNDIVKYTLDGTDYLAISEPGGSQIHLFLGNEEKLVVYLRSSKDRLGSHGTKQVGLRIGVFDVDNDGIPDLVLSSPYTDVNGAYQRGHISVLSGRLISKYMLLRSSKQSIRMEALEIKAFDLARDLRQENEYEQFGTSFSSSKDQFLVGIGAIGSVAVLDSNTGKTISILKDKEVLKPYDIKRSPSKDSSQCASSFVLTTTFRGKELTFVSCHSKSLEFCINCGVVNMFEREGPSKWSFKMSIQLPDRTSLAYTLFGSNAVLSNGNIFISSEYYASRGAIWKLSVETLYYHDSQVYEVEEPPVVLGPIGVGYTGFGKSLSVSADTLYVGLPFYGYSTFSSESVVGKVAIYELS</sequence>
<evidence type="ECO:0000313" key="3">
    <source>
        <dbReference type="EMBL" id="CDK27934.1"/>
    </source>
</evidence>
<dbReference type="EMBL" id="HG793128">
    <property type="protein sequence ID" value="CDK27934.1"/>
    <property type="molecule type" value="Genomic_DNA"/>
</dbReference>
<feature type="repeat" description="FG-GAP" evidence="1">
    <location>
        <begin position="327"/>
        <end position="384"/>
    </location>
</feature>
<dbReference type="GO" id="GO:0004621">
    <property type="term" value="F:glycosylphosphatidylinositol phospholipase D activity"/>
    <property type="evidence" value="ECO:0007669"/>
    <property type="project" value="TreeGrafter"/>
</dbReference>
<dbReference type="GO" id="GO:0031012">
    <property type="term" value="C:extracellular matrix"/>
    <property type="evidence" value="ECO:0007669"/>
    <property type="project" value="TreeGrafter"/>
</dbReference>
<dbReference type="PROSITE" id="PS51470">
    <property type="entry name" value="FG_GAP"/>
    <property type="match status" value="1"/>
</dbReference>
<gene>
    <name evidence="3" type="ORF">KUCA_T00003914001</name>
</gene>
<dbReference type="RefSeq" id="XP_022459926.1">
    <property type="nucleotide sequence ID" value="XM_022602377.1"/>
</dbReference>
<accession>W6MMT8</accession>
<keyword evidence="4" id="KW-1185">Reference proteome</keyword>